<reference evidence="3" key="1">
    <citation type="submission" date="2018-05" db="EMBL/GenBank/DDBJ databases">
        <authorList>
            <person name="Lanie J.A."/>
            <person name="Ng W.-L."/>
            <person name="Kazmierczak K.M."/>
            <person name="Andrzejewski T.M."/>
            <person name="Davidsen T.M."/>
            <person name="Wayne K.J."/>
            <person name="Tettelin H."/>
            <person name="Glass J.I."/>
            <person name="Rusch D."/>
            <person name="Podicherti R."/>
            <person name="Tsui H.-C.T."/>
            <person name="Winkler M.E."/>
        </authorList>
    </citation>
    <scope>NUCLEOTIDE SEQUENCE</scope>
</reference>
<evidence type="ECO:0000313" key="3">
    <source>
        <dbReference type="EMBL" id="SVC59893.1"/>
    </source>
</evidence>
<dbReference type="Pfam" id="PF07635">
    <property type="entry name" value="PSCyt1"/>
    <property type="match status" value="1"/>
</dbReference>
<gene>
    <name evidence="3" type="ORF">METZ01_LOCUS312747</name>
</gene>
<dbReference type="Pfam" id="PF07583">
    <property type="entry name" value="PSCyt2"/>
    <property type="match status" value="1"/>
</dbReference>
<dbReference type="EMBL" id="UINC01100103">
    <property type="protein sequence ID" value="SVC59893.1"/>
    <property type="molecule type" value="Genomic_DNA"/>
</dbReference>
<organism evidence="3">
    <name type="scientific">marine metagenome</name>
    <dbReference type="NCBI Taxonomy" id="408172"/>
    <lineage>
        <taxon>unclassified sequences</taxon>
        <taxon>metagenomes</taxon>
        <taxon>ecological metagenomes</taxon>
    </lineage>
</organism>
<dbReference type="InterPro" id="IPR011444">
    <property type="entry name" value="DUF1549"/>
</dbReference>
<dbReference type="InterPro" id="IPR011429">
    <property type="entry name" value="Cyt_c_Planctomycete-type"/>
</dbReference>
<proteinExistence type="predicted"/>
<feature type="domain" description="DUF1549" evidence="1">
    <location>
        <begin position="139"/>
        <end position="327"/>
    </location>
</feature>
<protein>
    <recommendedName>
        <fullName evidence="4">Cytochrome c domain-containing protein</fullName>
    </recommendedName>
</protein>
<evidence type="ECO:0000259" key="2">
    <source>
        <dbReference type="Pfam" id="PF07635"/>
    </source>
</evidence>
<dbReference type="AlphaFoldDB" id="A0A382NF81"/>
<sequence length="327" mass="36785">MNILPRLDFLLLSVVWFAPGLWAKKVDFAREVLPVLSNKCFVCHGPDAKKKDILRLDSHAGATRDLGGYRAIDSDSPKDSEILARIHDADDPMPPKKAEKKLTEVERDVLSRWVKQGGDYAKHWAFVKPERSKVEGNAVDFFVGAKLKAKGVSFAPEAERATLARRAALTLTGLPPEPKQLDAYIKDKRGDAYERFVDDMLSNDRFGEHQARYWLDAVRYGDTHGLHLDNKRGIYPYRDWVVRAFNDNLPLDDFLTWQLAGDLLPEPTLAQRVATGFVRMNPTTAEGGAIPAEFQAKNNFDRVENLGTSLLGLSLVCARCHTHKYDP</sequence>
<dbReference type="GO" id="GO:0020037">
    <property type="term" value="F:heme binding"/>
    <property type="evidence" value="ECO:0007669"/>
    <property type="project" value="InterPro"/>
</dbReference>
<evidence type="ECO:0008006" key="4">
    <source>
        <dbReference type="Google" id="ProtNLM"/>
    </source>
</evidence>
<feature type="non-terminal residue" evidence="3">
    <location>
        <position position="327"/>
    </location>
</feature>
<accession>A0A382NF81</accession>
<evidence type="ECO:0000259" key="1">
    <source>
        <dbReference type="Pfam" id="PF07583"/>
    </source>
</evidence>
<feature type="domain" description="Cytochrome C Planctomycete-type" evidence="2">
    <location>
        <begin position="40"/>
        <end position="96"/>
    </location>
</feature>
<dbReference type="SUPFAM" id="SSF46626">
    <property type="entry name" value="Cytochrome c"/>
    <property type="match status" value="1"/>
</dbReference>
<dbReference type="GO" id="GO:0009055">
    <property type="term" value="F:electron transfer activity"/>
    <property type="evidence" value="ECO:0007669"/>
    <property type="project" value="InterPro"/>
</dbReference>
<dbReference type="PANTHER" id="PTHR35889">
    <property type="entry name" value="CYCLOINULO-OLIGOSACCHARIDE FRUCTANOTRANSFERASE-RELATED"/>
    <property type="match status" value="1"/>
</dbReference>
<dbReference type="InterPro" id="IPR036909">
    <property type="entry name" value="Cyt_c-like_dom_sf"/>
</dbReference>
<dbReference type="PANTHER" id="PTHR35889:SF3">
    <property type="entry name" value="F-BOX DOMAIN-CONTAINING PROTEIN"/>
    <property type="match status" value="1"/>
</dbReference>
<name>A0A382NF81_9ZZZZ</name>